<dbReference type="PANTHER" id="PTHR30349:SF64">
    <property type="entry name" value="PROPHAGE INTEGRASE INTD-RELATED"/>
    <property type="match status" value="1"/>
</dbReference>
<keyword evidence="2" id="KW-0238">DNA-binding</keyword>
<dbReference type="InterPro" id="IPR050090">
    <property type="entry name" value="Tyrosine_recombinase_XerCD"/>
</dbReference>
<gene>
    <name evidence="5" type="ORF">HMPREF1981_00967</name>
</gene>
<dbReference type="SUPFAM" id="SSF56349">
    <property type="entry name" value="DNA breaking-rejoining enzymes"/>
    <property type="match status" value="1"/>
</dbReference>
<dbReference type="RefSeq" id="WP_021644331.1">
    <property type="nucleotide sequence ID" value="NZ_KE993071.1"/>
</dbReference>
<comment type="caution">
    <text evidence="5">The sequence shown here is derived from an EMBL/GenBank/DDBJ whole genome shotgun (WGS) entry which is preliminary data.</text>
</comment>
<dbReference type="Proteomes" id="UP000016496">
    <property type="component" value="Unassembled WGS sequence"/>
</dbReference>
<accession>U2CQC4</accession>
<dbReference type="PROSITE" id="PS51898">
    <property type="entry name" value="TYR_RECOMBINASE"/>
    <property type="match status" value="1"/>
</dbReference>
<dbReference type="HOGENOM" id="CLU_033139_2_3_10"/>
<comment type="similarity">
    <text evidence="1">Belongs to the 'phage' integrase family.</text>
</comment>
<dbReference type="OrthoDB" id="1493636at2"/>
<evidence type="ECO:0000256" key="1">
    <source>
        <dbReference type="ARBA" id="ARBA00008857"/>
    </source>
</evidence>
<proteinExistence type="inferred from homology"/>
<reference evidence="5 6" key="1">
    <citation type="submission" date="2013-08" db="EMBL/GenBank/DDBJ databases">
        <authorList>
            <person name="Weinstock G."/>
            <person name="Sodergren E."/>
            <person name="Wylie T."/>
            <person name="Fulton L."/>
            <person name="Fulton R."/>
            <person name="Fronick C."/>
            <person name="O'Laughlin M."/>
            <person name="Godfrey J."/>
            <person name="Miner T."/>
            <person name="Herter B."/>
            <person name="Appelbaum E."/>
            <person name="Cordes M."/>
            <person name="Lek S."/>
            <person name="Wollam A."/>
            <person name="Pepin K.H."/>
            <person name="Palsikar V.B."/>
            <person name="Mitreva M."/>
            <person name="Wilson R.K."/>
        </authorList>
    </citation>
    <scope>NUCLEOTIDE SEQUENCE [LARGE SCALE GENOMIC DNA]</scope>
    <source>
        <strain evidence="5 6">F0041</strain>
    </source>
</reference>
<dbReference type="InterPro" id="IPR013762">
    <property type="entry name" value="Integrase-like_cat_sf"/>
</dbReference>
<dbReference type="Pfam" id="PF13102">
    <property type="entry name" value="Phage_int_SAM_5"/>
    <property type="match status" value="1"/>
</dbReference>
<dbReference type="InterPro" id="IPR010998">
    <property type="entry name" value="Integrase_recombinase_N"/>
</dbReference>
<organism evidence="5 6">
    <name type="scientific">Bacteroides pyogenes F0041</name>
    <dbReference type="NCBI Taxonomy" id="1321819"/>
    <lineage>
        <taxon>Bacteria</taxon>
        <taxon>Pseudomonadati</taxon>
        <taxon>Bacteroidota</taxon>
        <taxon>Bacteroidia</taxon>
        <taxon>Bacteroidales</taxon>
        <taxon>Bacteroidaceae</taxon>
        <taxon>Bacteroides</taxon>
    </lineage>
</organism>
<dbReference type="Gene3D" id="1.10.150.130">
    <property type="match status" value="1"/>
</dbReference>
<evidence type="ECO:0000313" key="6">
    <source>
        <dbReference type="Proteomes" id="UP000016496"/>
    </source>
</evidence>
<dbReference type="EMBL" id="AWSV01000056">
    <property type="protein sequence ID" value="ERI86263.1"/>
    <property type="molecule type" value="Genomic_DNA"/>
</dbReference>
<dbReference type="InterPro" id="IPR002104">
    <property type="entry name" value="Integrase_catalytic"/>
</dbReference>
<dbReference type="GO" id="GO:0003677">
    <property type="term" value="F:DNA binding"/>
    <property type="evidence" value="ECO:0007669"/>
    <property type="project" value="UniProtKB-KW"/>
</dbReference>
<evidence type="ECO:0000256" key="2">
    <source>
        <dbReference type="ARBA" id="ARBA00023125"/>
    </source>
</evidence>
<dbReference type="InterPro" id="IPR011010">
    <property type="entry name" value="DNA_brk_join_enz"/>
</dbReference>
<dbReference type="InterPro" id="IPR035386">
    <property type="entry name" value="Arm-DNA-bind_5"/>
</dbReference>
<dbReference type="PATRIC" id="fig|1321819.3.peg.895"/>
<evidence type="ECO:0000256" key="3">
    <source>
        <dbReference type="ARBA" id="ARBA00023172"/>
    </source>
</evidence>
<feature type="domain" description="Tyr recombinase" evidence="4">
    <location>
        <begin position="207"/>
        <end position="383"/>
    </location>
</feature>
<dbReference type="InterPro" id="IPR025269">
    <property type="entry name" value="SAM-like_dom"/>
</dbReference>
<dbReference type="Pfam" id="PF17293">
    <property type="entry name" value="Arm-DNA-bind_5"/>
    <property type="match status" value="1"/>
</dbReference>
<sequence>MEKISYKLVFNRKKKLNNQGVALVQVEAYLNKKKMYFSTRVYLKPEQWDTRRRIVKRHPNADGLNRMLYDYVAQIEKVELELWQQGQRICLHSLKHLLAIPQEARKSFLAFYKKEVENSSLRVSTQRNHLTTYNILKRYKRYISFADITFDFLTSFDHYLRSERYHINTIAKHMKHLKRYINVAINKGYMDVQRYAFRQYKIKTVEAHHTHLSPEELEQLENYFPEEKHIRLRRTKDAFLFCCYAGLRYSDFVSLKQENLVELYGDTWLIFQSVKTKVEIRIPLYLLFEGKALDILKRYQNSLNDFFRLRDNSNINKELLLLSKLAGIKKRISFHTARHTNATLLIYSGANITTVQKLLGHKSMKTTQIYADIMDITLIKDLERVTY</sequence>
<dbReference type="AlphaFoldDB" id="U2CQC4"/>
<evidence type="ECO:0000313" key="5">
    <source>
        <dbReference type="EMBL" id="ERI86263.1"/>
    </source>
</evidence>
<dbReference type="CDD" id="cd01185">
    <property type="entry name" value="INTN1_C_like"/>
    <property type="match status" value="1"/>
</dbReference>
<name>U2CQC4_9BACE</name>
<protein>
    <submittedName>
        <fullName evidence="5">Site-specific recombinase, phage integrase family</fullName>
    </submittedName>
</protein>
<dbReference type="PANTHER" id="PTHR30349">
    <property type="entry name" value="PHAGE INTEGRASE-RELATED"/>
    <property type="match status" value="1"/>
</dbReference>
<dbReference type="Gene3D" id="1.10.443.10">
    <property type="entry name" value="Intergrase catalytic core"/>
    <property type="match status" value="1"/>
</dbReference>
<dbReference type="Pfam" id="PF00589">
    <property type="entry name" value="Phage_integrase"/>
    <property type="match status" value="1"/>
</dbReference>
<dbReference type="GO" id="GO:0015074">
    <property type="term" value="P:DNA integration"/>
    <property type="evidence" value="ECO:0007669"/>
    <property type="project" value="InterPro"/>
</dbReference>
<dbReference type="GO" id="GO:0006310">
    <property type="term" value="P:DNA recombination"/>
    <property type="evidence" value="ECO:0007669"/>
    <property type="project" value="UniProtKB-KW"/>
</dbReference>
<keyword evidence="3" id="KW-0233">DNA recombination</keyword>
<evidence type="ECO:0000259" key="4">
    <source>
        <dbReference type="PROSITE" id="PS51898"/>
    </source>
</evidence>